<dbReference type="InterPro" id="IPR014776">
    <property type="entry name" value="4pyrrole_Mease_sub2"/>
</dbReference>
<keyword evidence="2" id="KW-0169">Cobalamin biosynthesis</keyword>
<comment type="caution">
    <text evidence="7">The sequence shown here is derived from an EMBL/GenBank/DDBJ whole genome shotgun (WGS) entry which is preliminary data.</text>
</comment>
<keyword evidence="5" id="KW-0949">S-adenosyl-L-methionine</keyword>
<name>A0A7V6A4G6_9BACT</name>
<dbReference type="GO" id="GO:0008276">
    <property type="term" value="F:protein methyltransferase activity"/>
    <property type="evidence" value="ECO:0007669"/>
    <property type="project" value="InterPro"/>
</dbReference>
<organism evidence="7">
    <name type="scientific">Desulfobacca acetoxidans</name>
    <dbReference type="NCBI Taxonomy" id="60893"/>
    <lineage>
        <taxon>Bacteria</taxon>
        <taxon>Pseudomonadati</taxon>
        <taxon>Thermodesulfobacteriota</taxon>
        <taxon>Desulfobaccia</taxon>
        <taxon>Desulfobaccales</taxon>
        <taxon>Desulfobaccaceae</taxon>
        <taxon>Desulfobacca</taxon>
    </lineage>
</organism>
<dbReference type="Pfam" id="PF01135">
    <property type="entry name" value="PCMT"/>
    <property type="match status" value="1"/>
</dbReference>
<evidence type="ECO:0000256" key="1">
    <source>
        <dbReference type="ARBA" id="ARBA00004953"/>
    </source>
</evidence>
<dbReference type="PANTHER" id="PTHR43182:SF1">
    <property type="entry name" value="COBALT-PRECORRIN-7 C(5)-METHYLTRANSFERASE"/>
    <property type="match status" value="1"/>
</dbReference>
<keyword evidence="4 7" id="KW-0808">Transferase</keyword>
<sequence>MIPVQVVGLGMSPADLTPAALDIIQDAQVLVGGRRLLAFFPEHAAEKLILGRDPESTIGRLPELARDRRVVVLASGDPNFFGIAPLVVRMVGPENVVIHPNLTAVQAAAARLKVPWHEARVVSLHGRGWEALEAVLDGTGLVFIYTDPVHTPGAIARRLLDRGHTRARLCVLEDLGAIGESLTWLTLDEAANLAFSPLNIVMLDLAAVQKDLSKAVSGLRLGLSEEAFSPERGLITKAEVRAVVLAKLALYPGQVLWDVGAGSGSVGLEASLLLGNGRVLAVEKNPERAAQISANRDKFGVSNLEVICGSAPQCLVDLPPPDRVFIGGGGKIMADILRAALRRLRPQGLVAVTAALLETLEEARQILLRENWSVDVVQLQVSRALPLSDGSYLKAFNPVWIITGQAQAK</sequence>
<gene>
    <name evidence="7" type="primary">cbiE</name>
    <name evidence="7" type="ORF">ENV52_10355</name>
</gene>
<keyword evidence="3 7" id="KW-0489">Methyltransferase</keyword>
<dbReference type="InterPro" id="IPR014008">
    <property type="entry name" value="Cbl_synth_MTase_CbiT"/>
</dbReference>
<evidence type="ECO:0000256" key="5">
    <source>
        <dbReference type="ARBA" id="ARBA00022691"/>
    </source>
</evidence>
<dbReference type="GO" id="GO:0009236">
    <property type="term" value="P:cobalamin biosynthetic process"/>
    <property type="evidence" value="ECO:0007669"/>
    <property type="project" value="UniProtKB-UniPathway"/>
</dbReference>
<protein>
    <submittedName>
        <fullName evidence="7">Precorrin-6y C5,15-methyltransferase (Decarboxylating) subunit CbiE</fullName>
    </submittedName>
</protein>
<evidence type="ECO:0000256" key="2">
    <source>
        <dbReference type="ARBA" id="ARBA00022573"/>
    </source>
</evidence>
<dbReference type="UniPathway" id="UPA00148"/>
<dbReference type="CDD" id="cd11644">
    <property type="entry name" value="Precorrin-6Y-MT"/>
    <property type="match status" value="1"/>
</dbReference>
<dbReference type="PANTHER" id="PTHR43182">
    <property type="entry name" value="COBALT-PRECORRIN-6B C(15)-METHYLTRANSFERASE (DECARBOXYLATING)"/>
    <property type="match status" value="1"/>
</dbReference>
<evidence type="ECO:0000256" key="3">
    <source>
        <dbReference type="ARBA" id="ARBA00022603"/>
    </source>
</evidence>
<dbReference type="Pfam" id="PF00590">
    <property type="entry name" value="TP_methylase"/>
    <property type="match status" value="1"/>
</dbReference>
<dbReference type="InterPro" id="IPR000878">
    <property type="entry name" value="4pyrrol_Mease"/>
</dbReference>
<dbReference type="Gene3D" id="3.30.950.10">
    <property type="entry name" value="Methyltransferase, Cobalt-precorrin-4 Transmethylase, Domain 2"/>
    <property type="match status" value="1"/>
</dbReference>
<proteinExistence type="predicted"/>
<reference evidence="7" key="1">
    <citation type="journal article" date="2020" name="mSystems">
        <title>Genome- and Community-Level Interaction Insights into Carbon Utilization and Element Cycling Functions of Hydrothermarchaeota in Hydrothermal Sediment.</title>
        <authorList>
            <person name="Zhou Z."/>
            <person name="Liu Y."/>
            <person name="Xu W."/>
            <person name="Pan J."/>
            <person name="Luo Z.H."/>
            <person name="Li M."/>
        </authorList>
    </citation>
    <scope>NUCLEOTIDE SEQUENCE [LARGE SCALE GENOMIC DNA]</scope>
    <source>
        <strain evidence="7">SpSt-767</strain>
    </source>
</reference>
<dbReference type="InterPro" id="IPR006365">
    <property type="entry name" value="Cbl_synth_CobL"/>
</dbReference>
<dbReference type="NCBIfam" id="TIGR02467">
    <property type="entry name" value="CbiE"/>
    <property type="match status" value="1"/>
</dbReference>
<dbReference type="EMBL" id="DTGR01000162">
    <property type="protein sequence ID" value="HHS30087.1"/>
    <property type="molecule type" value="Genomic_DNA"/>
</dbReference>
<evidence type="ECO:0000259" key="6">
    <source>
        <dbReference type="Pfam" id="PF00590"/>
    </source>
</evidence>
<feature type="domain" description="Tetrapyrrole methylase" evidence="6">
    <location>
        <begin position="6"/>
        <end position="190"/>
    </location>
</feature>
<comment type="pathway">
    <text evidence="1">Cofactor biosynthesis; adenosylcobalamin biosynthesis.</text>
</comment>
<evidence type="ECO:0000256" key="4">
    <source>
        <dbReference type="ARBA" id="ARBA00022679"/>
    </source>
</evidence>
<dbReference type="InterPro" id="IPR035996">
    <property type="entry name" value="4pyrrol_Methylase_sf"/>
</dbReference>
<dbReference type="Gene3D" id="3.40.1010.10">
    <property type="entry name" value="Cobalt-precorrin-4 Transmethylase, Domain 1"/>
    <property type="match status" value="1"/>
</dbReference>
<dbReference type="GO" id="GO:0032259">
    <property type="term" value="P:methylation"/>
    <property type="evidence" value="ECO:0007669"/>
    <property type="project" value="UniProtKB-KW"/>
</dbReference>
<dbReference type="CDD" id="cd02440">
    <property type="entry name" value="AdoMet_MTases"/>
    <property type="match status" value="1"/>
</dbReference>
<evidence type="ECO:0000313" key="7">
    <source>
        <dbReference type="EMBL" id="HHS30087.1"/>
    </source>
</evidence>
<dbReference type="InterPro" id="IPR050714">
    <property type="entry name" value="Cobalamin_biosynth_MTase"/>
</dbReference>
<dbReference type="InterPro" id="IPR029063">
    <property type="entry name" value="SAM-dependent_MTases_sf"/>
</dbReference>
<dbReference type="NCBIfam" id="TIGR02469">
    <property type="entry name" value="CbiT"/>
    <property type="match status" value="1"/>
</dbReference>
<dbReference type="AlphaFoldDB" id="A0A7V6A4G6"/>
<dbReference type="PIRSF" id="PIRSF036428">
    <property type="entry name" value="CobL"/>
    <property type="match status" value="1"/>
</dbReference>
<dbReference type="SUPFAM" id="SSF53790">
    <property type="entry name" value="Tetrapyrrole methylase"/>
    <property type="match status" value="1"/>
</dbReference>
<dbReference type="InterPro" id="IPR012818">
    <property type="entry name" value="CbiE"/>
</dbReference>
<dbReference type="InterPro" id="IPR014777">
    <property type="entry name" value="4pyrrole_Mease_sub1"/>
</dbReference>
<accession>A0A7V6A4G6</accession>
<dbReference type="Gene3D" id="3.40.50.150">
    <property type="entry name" value="Vaccinia Virus protein VP39"/>
    <property type="match status" value="1"/>
</dbReference>
<dbReference type="SUPFAM" id="SSF53335">
    <property type="entry name" value="S-adenosyl-L-methionine-dependent methyltransferases"/>
    <property type="match status" value="1"/>
</dbReference>